<comment type="caution">
    <text evidence="14">The sequence shown here is derived from an EMBL/GenBank/DDBJ whole genome shotgun (WGS) entry which is preliminary data.</text>
</comment>
<keyword evidence="2" id="KW-0768">Sushi</keyword>
<gene>
    <name evidence="14" type="ORF">ABEB36_005836</name>
</gene>
<dbReference type="PROSITE" id="PS00134">
    <property type="entry name" value="TRYPSIN_HIS"/>
    <property type="match status" value="1"/>
</dbReference>
<evidence type="ECO:0000259" key="13">
    <source>
        <dbReference type="PROSITE" id="PS50240"/>
    </source>
</evidence>
<dbReference type="Gene3D" id="2.40.10.10">
    <property type="entry name" value="Trypsin-like serine proteases"/>
    <property type="match status" value="2"/>
</dbReference>
<evidence type="ECO:0000256" key="8">
    <source>
        <dbReference type="ARBA" id="ARBA00023157"/>
    </source>
</evidence>
<comment type="subcellular location">
    <subcellularLocation>
        <location evidence="12">Secreted</location>
    </subcellularLocation>
</comment>
<feature type="chain" id="PRO_5044525869" description="CLIP domain-containing serine protease" evidence="12">
    <location>
        <begin position="22"/>
        <end position="444"/>
    </location>
</feature>
<dbReference type="InterPro" id="IPR043504">
    <property type="entry name" value="Peptidase_S1_PA_chymotrypsin"/>
</dbReference>
<dbReference type="Pfam" id="PF00089">
    <property type="entry name" value="Trypsin"/>
    <property type="match status" value="1"/>
</dbReference>
<evidence type="ECO:0000256" key="12">
    <source>
        <dbReference type="RuleBase" id="RU366078"/>
    </source>
</evidence>
<comment type="similarity">
    <text evidence="9 12">Belongs to the peptidase S1 family. CLIP subfamily.</text>
</comment>
<reference evidence="14 15" key="1">
    <citation type="submission" date="2024-05" db="EMBL/GenBank/DDBJ databases">
        <title>Genetic variation in Jamaican populations of the coffee berry borer (Hypothenemus hampei).</title>
        <authorList>
            <person name="Errbii M."/>
            <person name="Myrie A."/>
        </authorList>
    </citation>
    <scope>NUCLEOTIDE SEQUENCE [LARGE SCALE GENOMIC DNA]</scope>
    <source>
        <strain evidence="14">JA-Hopewell-2020-01-JO</strain>
        <tissue evidence="14">Whole body</tissue>
    </source>
</reference>
<evidence type="ECO:0000256" key="6">
    <source>
        <dbReference type="ARBA" id="ARBA00022820"/>
    </source>
</evidence>
<dbReference type="SMART" id="SM00020">
    <property type="entry name" value="Tryp_SPc"/>
    <property type="match status" value="1"/>
</dbReference>
<organism evidence="14 15">
    <name type="scientific">Hypothenemus hampei</name>
    <name type="common">Coffee berry borer</name>
    <dbReference type="NCBI Taxonomy" id="57062"/>
    <lineage>
        <taxon>Eukaryota</taxon>
        <taxon>Metazoa</taxon>
        <taxon>Ecdysozoa</taxon>
        <taxon>Arthropoda</taxon>
        <taxon>Hexapoda</taxon>
        <taxon>Insecta</taxon>
        <taxon>Pterygota</taxon>
        <taxon>Neoptera</taxon>
        <taxon>Endopterygota</taxon>
        <taxon>Coleoptera</taxon>
        <taxon>Polyphaga</taxon>
        <taxon>Cucujiformia</taxon>
        <taxon>Curculionidae</taxon>
        <taxon>Scolytinae</taxon>
        <taxon>Hypothenemus</taxon>
    </lineage>
</organism>
<keyword evidence="4 12" id="KW-0732">Signal</keyword>
<evidence type="ECO:0000256" key="7">
    <source>
        <dbReference type="ARBA" id="ARBA00022825"/>
    </source>
</evidence>
<evidence type="ECO:0000256" key="3">
    <source>
        <dbReference type="ARBA" id="ARBA00022670"/>
    </source>
</evidence>
<keyword evidence="15" id="KW-1185">Reference proteome</keyword>
<evidence type="ECO:0000256" key="2">
    <source>
        <dbReference type="ARBA" id="ARBA00022659"/>
    </source>
</evidence>
<comment type="catalytic activity">
    <reaction evidence="10">
        <text>Selective cleavage of 103-Arg-|-Ser-104 and 124-Ile-|-Ile-125 bonds in Limulus clotting factor B to form activated factor B. Cleavage of -Pro-Arg-|-Xaa- bonds in synthetic substrates.</text>
        <dbReference type="EC" id="3.4.21.84"/>
    </reaction>
</comment>
<comment type="catalytic activity">
    <reaction evidence="1">
        <text>Preferential cleavage: Arg-|-Xaa, Lys-|-Xaa.</text>
        <dbReference type="EC" id="3.4.21.10"/>
    </reaction>
</comment>
<dbReference type="InterPro" id="IPR038565">
    <property type="entry name" value="CLIP_sf"/>
</dbReference>
<sequence>MKFVMCRYFISLCFFCYSVIGLDSFPKYKCTDVSTCLKNSSEVATEGFESESVTSSQEEYDLTKHLNLSLRFATPCETPNLEVTLCIKISKCSTLDEVKNKKKYADFVLASKCGPNDESKDEDYLVCCGKYNNFRNKSTDTTERSKTKPIFDDSIILPENCGIQRQIIRGRIVGGSEATLGEYPWMARIIHKNINGVKSFGCAGFLIHPKYVVTAAHCIHSKFTEIRGAPYSVLLGEHNTTSKIDCSPGGTFCADPVQISRVTKIIVHKNYDRSSNNHHNDIALLYLNKAVKLTDFVQPICLASEESIPKKYYMSGWGKTETAESSPVKMKVDLVAFDKVLCKNKFQMIDLEISESQLCAGGEKLKDSCNGDSGGPLMIFNGTHYFASGLVSYGIGCGMKDWPGVYTSIPHYLNWIKIQMLDINAKAPKLKKLKKDKKNKNKKT</sequence>
<dbReference type="PROSITE" id="PS00135">
    <property type="entry name" value="TRYPSIN_SER"/>
    <property type="match status" value="1"/>
</dbReference>
<evidence type="ECO:0000313" key="14">
    <source>
        <dbReference type="EMBL" id="KAL1506476.1"/>
    </source>
</evidence>
<evidence type="ECO:0000256" key="1">
    <source>
        <dbReference type="ARBA" id="ARBA00001656"/>
    </source>
</evidence>
<feature type="domain" description="Peptidase S1" evidence="13">
    <location>
        <begin position="172"/>
        <end position="421"/>
    </location>
</feature>
<dbReference type="PROSITE" id="PS50240">
    <property type="entry name" value="TRYPSIN_DOM"/>
    <property type="match status" value="1"/>
</dbReference>
<dbReference type="SUPFAM" id="SSF50494">
    <property type="entry name" value="Trypsin-like serine proteases"/>
    <property type="match status" value="1"/>
</dbReference>
<dbReference type="Gene3D" id="3.30.1640.30">
    <property type="match status" value="1"/>
</dbReference>
<dbReference type="InterPro" id="IPR001314">
    <property type="entry name" value="Peptidase_S1A"/>
</dbReference>
<evidence type="ECO:0000256" key="10">
    <source>
        <dbReference type="ARBA" id="ARBA00052079"/>
    </source>
</evidence>
<keyword evidence="7 11" id="KW-0720">Serine protease</keyword>
<dbReference type="CDD" id="cd00190">
    <property type="entry name" value="Tryp_SPc"/>
    <property type="match status" value="1"/>
</dbReference>
<dbReference type="InterPro" id="IPR033116">
    <property type="entry name" value="TRYPSIN_SER"/>
</dbReference>
<keyword evidence="8" id="KW-1015">Disulfide bond</keyword>
<dbReference type="PANTHER" id="PTHR24252:SF8">
    <property type="entry name" value="ACROSIN"/>
    <property type="match status" value="1"/>
</dbReference>
<evidence type="ECO:0000256" key="9">
    <source>
        <dbReference type="ARBA" id="ARBA00024195"/>
    </source>
</evidence>
<dbReference type="InterPro" id="IPR018114">
    <property type="entry name" value="TRYPSIN_HIS"/>
</dbReference>
<dbReference type="EC" id="3.4.21.-" evidence="11"/>
<dbReference type="Pfam" id="PF12032">
    <property type="entry name" value="CLIP"/>
    <property type="match status" value="1"/>
</dbReference>
<comment type="domain">
    <text evidence="12">The clip domain consists of 35-55 residues which are 'knitted' together usually by 3 conserved disulfide bonds forming a clip-like compact structure.</text>
</comment>
<dbReference type="InterPro" id="IPR009003">
    <property type="entry name" value="Peptidase_S1_PA"/>
</dbReference>
<dbReference type="PANTHER" id="PTHR24252">
    <property type="entry name" value="ACROSIN-RELATED"/>
    <property type="match status" value="1"/>
</dbReference>
<evidence type="ECO:0000256" key="4">
    <source>
        <dbReference type="ARBA" id="ARBA00022729"/>
    </source>
</evidence>
<dbReference type="InterPro" id="IPR022700">
    <property type="entry name" value="CLIP"/>
</dbReference>
<keyword evidence="6" id="KW-0353">Hemolymph clotting</keyword>
<proteinExistence type="inferred from homology"/>
<accession>A0ABD1F087</accession>
<keyword evidence="5 11" id="KW-0378">Hydrolase</keyword>
<dbReference type="GO" id="GO:0005576">
    <property type="term" value="C:extracellular region"/>
    <property type="evidence" value="ECO:0007669"/>
    <property type="project" value="UniProtKB-SubCell"/>
</dbReference>
<dbReference type="AlphaFoldDB" id="A0ABD1F087"/>
<dbReference type="GO" id="GO:0006508">
    <property type="term" value="P:proteolysis"/>
    <property type="evidence" value="ECO:0007669"/>
    <property type="project" value="UniProtKB-KW"/>
</dbReference>
<name>A0ABD1F087_HYPHA</name>
<evidence type="ECO:0000256" key="5">
    <source>
        <dbReference type="ARBA" id="ARBA00022801"/>
    </source>
</evidence>
<dbReference type="GO" id="GO:0042381">
    <property type="term" value="P:hemolymph coagulation"/>
    <property type="evidence" value="ECO:0007669"/>
    <property type="project" value="UniProtKB-KW"/>
</dbReference>
<dbReference type="PRINTS" id="PR00722">
    <property type="entry name" value="CHYMOTRYPSIN"/>
</dbReference>
<dbReference type="InterPro" id="IPR001254">
    <property type="entry name" value="Trypsin_dom"/>
</dbReference>
<dbReference type="EMBL" id="JBDJPC010000004">
    <property type="protein sequence ID" value="KAL1506476.1"/>
    <property type="molecule type" value="Genomic_DNA"/>
</dbReference>
<keyword evidence="12" id="KW-0964">Secreted</keyword>
<keyword evidence="3 11" id="KW-0645">Protease</keyword>
<dbReference type="GO" id="GO:0004252">
    <property type="term" value="F:serine-type endopeptidase activity"/>
    <property type="evidence" value="ECO:0007669"/>
    <property type="project" value="UniProtKB-UniRule"/>
</dbReference>
<dbReference type="FunFam" id="2.40.10.10:FF:000120">
    <property type="entry name" value="Putative serine protease"/>
    <property type="match status" value="1"/>
</dbReference>
<dbReference type="Proteomes" id="UP001566132">
    <property type="component" value="Unassembled WGS sequence"/>
</dbReference>
<protein>
    <recommendedName>
        <fullName evidence="12">CLIP domain-containing serine protease</fullName>
        <ecNumber evidence="11">3.4.21.-</ecNumber>
    </recommendedName>
</protein>
<evidence type="ECO:0000256" key="11">
    <source>
        <dbReference type="RuleBase" id="RU363034"/>
    </source>
</evidence>
<dbReference type="SMART" id="SM00680">
    <property type="entry name" value="CLIP"/>
    <property type="match status" value="1"/>
</dbReference>
<evidence type="ECO:0000313" key="15">
    <source>
        <dbReference type="Proteomes" id="UP001566132"/>
    </source>
</evidence>
<feature type="signal peptide" evidence="12">
    <location>
        <begin position="1"/>
        <end position="21"/>
    </location>
</feature>